<dbReference type="Pfam" id="PF00015">
    <property type="entry name" value="MCPsignal"/>
    <property type="match status" value="1"/>
</dbReference>
<dbReference type="SUPFAM" id="SSF58104">
    <property type="entry name" value="Methyl-accepting chemotaxis protein (MCP) signaling domain"/>
    <property type="match status" value="1"/>
</dbReference>
<keyword evidence="6" id="KW-0472">Membrane</keyword>
<name>A0A935K0A7_9RHOO</name>
<dbReference type="PANTHER" id="PTHR43531:SF11">
    <property type="entry name" value="METHYL-ACCEPTING CHEMOTAXIS PROTEIN 3"/>
    <property type="match status" value="1"/>
</dbReference>
<dbReference type="GO" id="GO:0006935">
    <property type="term" value="P:chemotaxis"/>
    <property type="evidence" value="ECO:0007669"/>
    <property type="project" value="UniProtKB-KW"/>
</dbReference>
<dbReference type="SMART" id="SM00283">
    <property type="entry name" value="MA"/>
    <property type="match status" value="1"/>
</dbReference>
<comment type="similarity">
    <text evidence="3">Belongs to the methyl-accepting chemotaxis (MCP) protein family.</text>
</comment>
<dbReference type="AlphaFoldDB" id="A0A935K0A7"/>
<evidence type="ECO:0000256" key="3">
    <source>
        <dbReference type="ARBA" id="ARBA00029447"/>
    </source>
</evidence>
<evidence type="ECO:0000313" key="9">
    <source>
        <dbReference type="Proteomes" id="UP000739411"/>
    </source>
</evidence>
<dbReference type="Gene3D" id="3.30.450.290">
    <property type="match status" value="1"/>
</dbReference>
<feature type="domain" description="Methyl-accepting transducer" evidence="7">
    <location>
        <begin position="250"/>
        <end position="465"/>
    </location>
</feature>
<organism evidence="8 9">
    <name type="scientific">Candidatus Dechloromonas phosphorivorans</name>
    <dbReference type="NCBI Taxonomy" id="2899244"/>
    <lineage>
        <taxon>Bacteria</taxon>
        <taxon>Pseudomonadati</taxon>
        <taxon>Pseudomonadota</taxon>
        <taxon>Betaproteobacteria</taxon>
        <taxon>Rhodocyclales</taxon>
        <taxon>Azonexaceae</taxon>
        <taxon>Dechloromonas</taxon>
    </lineage>
</organism>
<comment type="subcellular location">
    <subcellularLocation>
        <location evidence="1">Membrane</location>
    </subcellularLocation>
</comment>
<dbReference type="InterPro" id="IPR004090">
    <property type="entry name" value="Chemotax_Me-accpt_rcpt"/>
</dbReference>
<dbReference type="GO" id="GO:0004888">
    <property type="term" value="F:transmembrane signaling receptor activity"/>
    <property type="evidence" value="ECO:0007669"/>
    <property type="project" value="InterPro"/>
</dbReference>
<feature type="coiled-coil region" evidence="5">
    <location>
        <begin position="443"/>
        <end position="474"/>
    </location>
</feature>
<evidence type="ECO:0000313" key="8">
    <source>
        <dbReference type="EMBL" id="MBK7417098.1"/>
    </source>
</evidence>
<dbReference type="PANTHER" id="PTHR43531">
    <property type="entry name" value="PROTEIN ICFG"/>
    <property type="match status" value="1"/>
</dbReference>
<evidence type="ECO:0000256" key="4">
    <source>
        <dbReference type="PROSITE-ProRule" id="PRU00284"/>
    </source>
</evidence>
<sequence>MLAIALGGMIAWETKVSRDTSIEQAGDFANSIHEMTMAGLSSMMLTGTIGQRELFLDQIKELSILKDLQVIRAAGVSSQYGDGGRPAPVLDTAENEVLTSNQELIRVERDAEHGHFLRVVKPILASKNYLGKDCTLCHTVPEGTSLGLVSMKISLDKVDATVNAFMWKSLIVAVLFSLPLIAALGFIVRRYVLRVLGGEPDYAVDITHRVAEGDLSVHIKLQPKDKSSLLFAMQAMIDNLTRIIGQVSSSSDKLSNAAGQVSATAQSLSQSSSQQAASVEETTSSIELMTASITQNTENARVTDDMAAKAAMEAAEGGEAVNKTVNDMKSIASKISIVDDIAYQTNLLALNAAIEAARAGEHGKGFAVVAAEVRKLAERSQVAAQEIGNLASSSVKQAERAGKLLTEVVPTIRQTSELVQEIAITSQKQSAGVGQINGSMGQLNQATQQNASASEELAATAAEMGEQAQELQQIMTFFQLDDSQQIPNS</sequence>
<dbReference type="InterPro" id="IPR004089">
    <property type="entry name" value="MCPsignal_dom"/>
</dbReference>
<feature type="transmembrane region" description="Helical" evidence="6">
    <location>
        <begin position="165"/>
        <end position="188"/>
    </location>
</feature>
<dbReference type="PROSITE" id="PS50111">
    <property type="entry name" value="CHEMOTAXIS_TRANSDUC_2"/>
    <property type="match status" value="1"/>
</dbReference>
<dbReference type="Proteomes" id="UP000739411">
    <property type="component" value="Unassembled WGS sequence"/>
</dbReference>
<dbReference type="PRINTS" id="PR00260">
    <property type="entry name" value="CHEMTRNSDUCR"/>
</dbReference>
<evidence type="ECO:0000259" key="7">
    <source>
        <dbReference type="PROSITE" id="PS50111"/>
    </source>
</evidence>
<keyword evidence="4" id="KW-0807">Transducer</keyword>
<dbReference type="EMBL" id="JADJMS010000047">
    <property type="protein sequence ID" value="MBK7417098.1"/>
    <property type="molecule type" value="Genomic_DNA"/>
</dbReference>
<protein>
    <submittedName>
        <fullName evidence="8">Methyl-accepting chemotaxis protein</fullName>
    </submittedName>
</protein>
<keyword evidence="6" id="KW-0812">Transmembrane</keyword>
<dbReference type="GO" id="GO:0005886">
    <property type="term" value="C:plasma membrane"/>
    <property type="evidence" value="ECO:0007669"/>
    <property type="project" value="TreeGrafter"/>
</dbReference>
<reference evidence="8 9" key="1">
    <citation type="submission" date="2020-10" db="EMBL/GenBank/DDBJ databases">
        <title>Connecting structure to function with the recovery of over 1000 high-quality activated sludge metagenome-assembled genomes encoding full-length rRNA genes using long-read sequencing.</title>
        <authorList>
            <person name="Singleton C.M."/>
            <person name="Petriglieri F."/>
            <person name="Kristensen J.M."/>
            <person name="Kirkegaard R.H."/>
            <person name="Michaelsen T.Y."/>
            <person name="Andersen M.H."/>
            <person name="Karst S.M."/>
            <person name="Dueholm M.S."/>
            <person name="Nielsen P.H."/>
            <person name="Albertsen M."/>
        </authorList>
    </citation>
    <scope>NUCLEOTIDE SEQUENCE [LARGE SCALE GENOMIC DNA]</scope>
    <source>
        <strain evidence="8">EsbW_18-Q3-R4-48_BATAC.463</strain>
    </source>
</reference>
<evidence type="ECO:0000256" key="6">
    <source>
        <dbReference type="SAM" id="Phobius"/>
    </source>
</evidence>
<gene>
    <name evidence="8" type="ORF">IPJ38_20325</name>
</gene>
<evidence type="ECO:0000256" key="2">
    <source>
        <dbReference type="ARBA" id="ARBA00022500"/>
    </source>
</evidence>
<dbReference type="FunFam" id="1.10.287.950:FF:000001">
    <property type="entry name" value="Methyl-accepting chemotaxis sensory transducer"/>
    <property type="match status" value="1"/>
</dbReference>
<keyword evidence="5" id="KW-0175">Coiled coil</keyword>
<dbReference type="GO" id="GO:0007165">
    <property type="term" value="P:signal transduction"/>
    <property type="evidence" value="ECO:0007669"/>
    <property type="project" value="UniProtKB-KW"/>
</dbReference>
<dbReference type="Gene3D" id="1.10.287.950">
    <property type="entry name" value="Methyl-accepting chemotaxis protein"/>
    <property type="match status" value="1"/>
</dbReference>
<accession>A0A935K0A7</accession>
<keyword evidence="2" id="KW-0145">Chemotaxis</keyword>
<evidence type="ECO:0000256" key="5">
    <source>
        <dbReference type="SAM" id="Coils"/>
    </source>
</evidence>
<evidence type="ECO:0000256" key="1">
    <source>
        <dbReference type="ARBA" id="ARBA00004370"/>
    </source>
</evidence>
<comment type="caution">
    <text evidence="8">The sequence shown here is derived from an EMBL/GenBank/DDBJ whole genome shotgun (WGS) entry which is preliminary data.</text>
</comment>
<proteinExistence type="inferred from homology"/>
<dbReference type="InterPro" id="IPR051310">
    <property type="entry name" value="MCP_chemotaxis"/>
</dbReference>
<keyword evidence="6" id="KW-1133">Transmembrane helix</keyword>